<dbReference type="InterPro" id="IPR006459">
    <property type="entry name" value="CASP/CASPL"/>
</dbReference>
<dbReference type="Proteomes" id="UP001634393">
    <property type="component" value="Unassembled WGS sequence"/>
</dbReference>
<evidence type="ECO:0000256" key="1">
    <source>
        <dbReference type="ARBA" id="ARBA00004651"/>
    </source>
</evidence>
<name>A0ABD3S991_9LAMI</name>
<comment type="subunit">
    <text evidence="3 8">Homodimer and heterodimers.</text>
</comment>
<sequence length="181" mass="20512">MGILGSDVSNLRIFDFSVRLFLIPFSVASMWIAVTNKQDNSDYGKLEFKNLIGLKYMVCISAISAGYALFSAVSSFFKCIVTKAWFFFVTDQVIAYLLVTSMAALWEFIYLAYYGDRVVTWSQACDSYGKFCSKLKLVLALHLITVCCFLILAVISAYRVFTRFEPPFVPSKEPPQQERST</sequence>
<gene>
    <name evidence="10" type="ORF">ACJIZ3_006959</name>
</gene>
<evidence type="ECO:0000256" key="6">
    <source>
        <dbReference type="ARBA" id="ARBA00022989"/>
    </source>
</evidence>
<accession>A0ABD3S991</accession>
<keyword evidence="5 8" id="KW-0812">Transmembrane</keyword>
<feature type="domain" description="Casparian strip membrane protein" evidence="9">
    <location>
        <begin position="10"/>
        <end position="148"/>
    </location>
</feature>
<keyword evidence="6 8" id="KW-1133">Transmembrane helix</keyword>
<dbReference type="PANTHER" id="PTHR33573:SF30">
    <property type="entry name" value="CASP-LIKE PROTEIN 2C1-RELATED"/>
    <property type="match status" value="1"/>
</dbReference>
<evidence type="ECO:0000256" key="5">
    <source>
        <dbReference type="ARBA" id="ARBA00022692"/>
    </source>
</evidence>
<dbReference type="PANTHER" id="PTHR33573">
    <property type="entry name" value="CASP-LIKE PROTEIN 4A4"/>
    <property type="match status" value="1"/>
</dbReference>
<keyword evidence="11" id="KW-1185">Reference proteome</keyword>
<evidence type="ECO:0000259" key="9">
    <source>
        <dbReference type="Pfam" id="PF04535"/>
    </source>
</evidence>
<comment type="caution">
    <text evidence="10">The sequence shown here is derived from an EMBL/GenBank/DDBJ whole genome shotgun (WGS) entry which is preliminary data.</text>
</comment>
<keyword evidence="7 8" id="KW-0472">Membrane</keyword>
<dbReference type="NCBIfam" id="TIGR01569">
    <property type="entry name" value="A_tha_TIGR01569"/>
    <property type="match status" value="1"/>
</dbReference>
<protein>
    <recommendedName>
        <fullName evidence="8">CASP-like protein</fullName>
    </recommendedName>
</protein>
<evidence type="ECO:0000256" key="2">
    <source>
        <dbReference type="ARBA" id="ARBA00007651"/>
    </source>
</evidence>
<comment type="subcellular location">
    <subcellularLocation>
        <location evidence="1 8">Cell membrane</location>
        <topology evidence="1 8">Multi-pass membrane protein</topology>
    </subcellularLocation>
</comment>
<dbReference type="EMBL" id="JBJXBP010000007">
    <property type="protein sequence ID" value="KAL3821054.1"/>
    <property type="molecule type" value="Genomic_DNA"/>
</dbReference>
<evidence type="ECO:0000256" key="4">
    <source>
        <dbReference type="ARBA" id="ARBA00022475"/>
    </source>
</evidence>
<dbReference type="GO" id="GO:0005886">
    <property type="term" value="C:plasma membrane"/>
    <property type="evidence" value="ECO:0007669"/>
    <property type="project" value="UniProtKB-SubCell"/>
</dbReference>
<dbReference type="InterPro" id="IPR006702">
    <property type="entry name" value="CASP_dom"/>
</dbReference>
<dbReference type="AlphaFoldDB" id="A0ABD3S991"/>
<dbReference type="Pfam" id="PF04535">
    <property type="entry name" value="CASP_dom"/>
    <property type="match status" value="1"/>
</dbReference>
<evidence type="ECO:0000256" key="7">
    <source>
        <dbReference type="ARBA" id="ARBA00023136"/>
    </source>
</evidence>
<feature type="transmembrane region" description="Helical" evidence="8">
    <location>
        <begin position="135"/>
        <end position="161"/>
    </location>
</feature>
<evidence type="ECO:0000313" key="10">
    <source>
        <dbReference type="EMBL" id="KAL3821054.1"/>
    </source>
</evidence>
<proteinExistence type="inferred from homology"/>
<evidence type="ECO:0000313" key="11">
    <source>
        <dbReference type="Proteomes" id="UP001634393"/>
    </source>
</evidence>
<comment type="similarity">
    <text evidence="2 8">Belongs to the Casparian strip membrane proteins (CASP) family.</text>
</comment>
<feature type="transmembrane region" description="Helical" evidence="8">
    <location>
        <begin position="54"/>
        <end position="73"/>
    </location>
</feature>
<feature type="transmembrane region" description="Helical" evidence="8">
    <location>
        <begin position="16"/>
        <end position="34"/>
    </location>
</feature>
<evidence type="ECO:0000256" key="3">
    <source>
        <dbReference type="ARBA" id="ARBA00011489"/>
    </source>
</evidence>
<keyword evidence="4 8" id="KW-1003">Cell membrane</keyword>
<evidence type="ECO:0000256" key="8">
    <source>
        <dbReference type="RuleBase" id="RU361233"/>
    </source>
</evidence>
<organism evidence="10 11">
    <name type="scientific">Penstemon smallii</name>
    <dbReference type="NCBI Taxonomy" id="265156"/>
    <lineage>
        <taxon>Eukaryota</taxon>
        <taxon>Viridiplantae</taxon>
        <taxon>Streptophyta</taxon>
        <taxon>Embryophyta</taxon>
        <taxon>Tracheophyta</taxon>
        <taxon>Spermatophyta</taxon>
        <taxon>Magnoliopsida</taxon>
        <taxon>eudicotyledons</taxon>
        <taxon>Gunneridae</taxon>
        <taxon>Pentapetalae</taxon>
        <taxon>asterids</taxon>
        <taxon>lamiids</taxon>
        <taxon>Lamiales</taxon>
        <taxon>Plantaginaceae</taxon>
        <taxon>Cheloneae</taxon>
        <taxon>Penstemon</taxon>
    </lineage>
</organism>
<reference evidence="10 11" key="1">
    <citation type="submission" date="2024-12" db="EMBL/GenBank/DDBJ databases">
        <title>The unique morphological basis and parallel evolutionary history of personate flowers in Penstemon.</title>
        <authorList>
            <person name="Depatie T.H."/>
            <person name="Wessinger C.A."/>
        </authorList>
    </citation>
    <scope>NUCLEOTIDE SEQUENCE [LARGE SCALE GENOMIC DNA]</scope>
    <source>
        <strain evidence="10">WTNN_2</strain>
        <tissue evidence="10">Leaf</tissue>
    </source>
</reference>
<feature type="transmembrane region" description="Helical" evidence="8">
    <location>
        <begin position="93"/>
        <end position="114"/>
    </location>
</feature>